<dbReference type="AlphaFoldDB" id="A0A0B6ZMC5"/>
<sequence length="69" mass="7663">MHVLTHKPDFIPTGAKIETMLQTVKVTSAFISICILNVIWNSTLQIVNSNVVSVITYASKSLKMTKDIE</sequence>
<protein>
    <submittedName>
        <fullName evidence="1">Uncharacterized protein</fullName>
    </submittedName>
</protein>
<accession>A0A0B6ZMC5</accession>
<reference evidence="1" key="1">
    <citation type="submission" date="2014-12" db="EMBL/GenBank/DDBJ databases">
        <title>Insight into the proteome of Arion vulgaris.</title>
        <authorList>
            <person name="Aradska J."/>
            <person name="Bulat T."/>
            <person name="Smidak R."/>
            <person name="Sarate P."/>
            <person name="Gangsoo J."/>
            <person name="Sialana F."/>
            <person name="Bilban M."/>
            <person name="Lubec G."/>
        </authorList>
    </citation>
    <scope>NUCLEOTIDE SEQUENCE</scope>
    <source>
        <tissue evidence="1">Skin</tissue>
    </source>
</reference>
<feature type="non-terminal residue" evidence="1">
    <location>
        <position position="69"/>
    </location>
</feature>
<evidence type="ECO:0000313" key="1">
    <source>
        <dbReference type="EMBL" id="CEK69804.1"/>
    </source>
</evidence>
<dbReference type="EMBL" id="HACG01022939">
    <property type="protein sequence ID" value="CEK69804.1"/>
    <property type="molecule type" value="Transcribed_RNA"/>
</dbReference>
<gene>
    <name evidence="1" type="primary">ORF71656</name>
</gene>
<proteinExistence type="predicted"/>
<name>A0A0B6ZMC5_9EUPU</name>
<organism evidence="1">
    <name type="scientific">Arion vulgaris</name>
    <dbReference type="NCBI Taxonomy" id="1028688"/>
    <lineage>
        <taxon>Eukaryota</taxon>
        <taxon>Metazoa</taxon>
        <taxon>Spiralia</taxon>
        <taxon>Lophotrochozoa</taxon>
        <taxon>Mollusca</taxon>
        <taxon>Gastropoda</taxon>
        <taxon>Heterobranchia</taxon>
        <taxon>Euthyneura</taxon>
        <taxon>Panpulmonata</taxon>
        <taxon>Eupulmonata</taxon>
        <taxon>Stylommatophora</taxon>
        <taxon>Helicina</taxon>
        <taxon>Arionoidea</taxon>
        <taxon>Arionidae</taxon>
        <taxon>Arion</taxon>
    </lineage>
</organism>